<dbReference type="OrthoDB" id="9804872at2"/>
<sequence length="346" mass="37484">MFARSLQQSQRLVLAPLLVGLIALGGVTPVAAKRSAGEPAVAIDPVRLGEQQTQLYRVGALITASRGPCADILAIVTLPLDCPWQSVRVVNEDFSPEVADVAYRDLPGGGVRQMMVSIPRLPAGVEARALVTCEVTIHLVNPPEEAAAALLSIPRRPPTALKRFVGPSPMIEARNSRLRRLAESVLADAESVGKEPDDWGRVEALYEHVLSTIDYAEGPDTSALTTLDDGIADCHGRSALFVGLCRAIGVPARLVWVHDHCYPEFWLERATGGDEFGGEWFPAESAGTPAFGGMPIARTVLQRGDSFRVPERPRERLRYASDYLTGRPLPGGGKPRVKYVREIVEE</sequence>
<dbReference type="InterPro" id="IPR038765">
    <property type="entry name" value="Papain-like_cys_pep_sf"/>
</dbReference>
<dbReference type="AlphaFoldDB" id="A0A5C5WB32"/>
<dbReference type="Gene3D" id="3.10.620.30">
    <property type="match status" value="1"/>
</dbReference>
<comment type="caution">
    <text evidence="2">The sequence shown here is derived from an EMBL/GenBank/DDBJ whole genome shotgun (WGS) entry which is preliminary data.</text>
</comment>
<evidence type="ECO:0000313" key="2">
    <source>
        <dbReference type="EMBL" id="TWT46822.1"/>
    </source>
</evidence>
<reference evidence="2 3" key="1">
    <citation type="submission" date="2019-02" db="EMBL/GenBank/DDBJ databases">
        <title>Deep-cultivation of Planctomycetes and their phenomic and genomic characterization uncovers novel biology.</title>
        <authorList>
            <person name="Wiegand S."/>
            <person name="Jogler M."/>
            <person name="Boedeker C."/>
            <person name="Pinto D."/>
            <person name="Vollmers J."/>
            <person name="Rivas-Marin E."/>
            <person name="Kohn T."/>
            <person name="Peeters S.H."/>
            <person name="Heuer A."/>
            <person name="Rast P."/>
            <person name="Oberbeckmann S."/>
            <person name="Bunk B."/>
            <person name="Jeske O."/>
            <person name="Meyerdierks A."/>
            <person name="Storesund J.E."/>
            <person name="Kallscheuer N."/>
            <person name="Luecker S."/>
            <person name="Lage O.M."/>
            <person name="Pohl T."/>
            <person name="Merkel B.J."/>
            <person name="Hornburger P."/>
            <person name="Mueller R.-W."/>
            <person name="Bruemmer F."/>
            <person name="Labrenz M."/>
            <person name="Spormann A.M."/>
            <person name="Op Den Camp H."/>
            <person name="Overmann J."/>
            <person name="Amann R."/>
            <person name="Jetten M.S.M."/>
            <person name="Mascher T."/>
            <person name="Medema M.H."/>
            <person name="Devos D.P."/>
            <person name="Kaster A.-K."/>
            <person name="Ovreas L."/>
            <person name="Rohde M."/>
            <person name="Galperin M.Y."/>
            <person name="Jogler C."/>
        </authorList>
    </citation>
    <scope>NUCLEOTIDE SEQUENCE [LARGE SCALE GENOMIC DNA]</scope>
    <source>
        <strain evidence="2 3">Pla111</strain>
    </source>
</reference>
<gene>
    <name evidence="2" type="ORF">Pla111_19240</name>
</gene>
<organism evidence="2 3">
    <name type="scientific">Botrimarina hoheduenensis</name>
    <dbReference type="NCBI Taxonomy" id="2528000"/>
    <lineage>
        <taxon>Bacteria</taxon>
        <taxon>Pseudomonadati</taxon>
        <taxon>Planctomycetota</taxon>
        <taxon>Planctomycetia</taxon>
        <taxon>Pirellulales</taxon>
        <taxon>Lacipirellulaceae</taxon>
        <taxon>Botrimarina</taxon>
    </lineage>
</organism>
<feature type="domain" description="Transglutaminase-like" evidence="1">
    <location>
        <begin position="226"/>
        <end position="287"/>
    </location>
</feature>
<accession>A0A5C5WB32</accession>
<dbReference type="SUPFAM" id="SSF54001">
    <property type="entry name" value="Cysteine proteinases"/>
    <property type="match status" value="1"/>
</dbReference>
<dbReference type="PANTHER" id="PTHR33490:SF3">
    <property type="entry name" value="CONSERVED INTEGRAL MEMBRANE PROTEIN"/>
    <property type="match status" value="1"/>
</dbReference>
<name>A0A5C5WB32_9BACT</name>
<dbReference type="Proteomes" id="UP000318995">
    <property type="component" value="Unassembled WGS sequence"/>
</dbReference>
<evidence type="ECO:0000259" key="1">
    <source>
        <dbReference type="SMART" id="SM00460"/>
    </source>
</evidence>
<dbReference type="EMBL" id="SJPH01000003">
    <property type="protein sequence ID" value="TWT46822.1"/>
    <property type="molecule type" value="Genomic_DNA"/>
</dbReference>
<dbReference type="PANTHER" id="PTHR33490">
    <property type="entry name" value="BLR5614 PROTEIN-RELATED"/>
    <property type="match status" value="1"/>
</dbReference>
<proteinExistence type="predicted"/>
<evidence type="ECO:0000313" key="3">
    <source>
        <dbReference type="Proteomes" id="UP000318995"/>
    </source>
</evidence>
<protein>
    <submittedName>
        <fullName evidence="2">Transglutaminase-like superfamily protein</fullName>
    </submittedName>
</protein>
<dbReference type="SMART" id="SM00460">
    <property type="entry name" value="TGc"/>
    <property type="match status" value="1"/>
</dbReference>
<dbReference type="Pfam" id="PF01841">
    <property type="entry name" value="Transglut_core"/>
    <property type="match status" value="1"/>
</dbReference>
<keyword evidence="3" id="KW-1185">Reference proteome</keyword>
<dbReference type="RefSeq" id="WP_146573627.1">
    <property type="nucleotide sequence ID" value="NZ_SJPH01000003.1"/>
</dbReference>
<dbReference type="InterPro" id="IPR002931">
    <property type="entry name" value="Transglutaminase-like"/>
</dbReference>